<gene>
    <name evidence="4" type="ORF">C7446_3172</name>
</gene>
<dbReference type="AlphaFoldDB" id="A0A420WSQ7"/>
<reference evidence="4 5" key="1">
    <citation type="submission" date="2018-10" db="EMBL/GenBank/DDBJ databases">
        <title>Genomic Encyclopedia of Type Strains, Phase IV (KMG-IV): sequencing the most valuable type-strain genomes for metagenomic binning, comparative biology and taxonomic classification.</title>
        <authorList>
            <person name="Goeker M."/>
        </authorList>
    </citation>
    <scope>NUCLEOTIDE SEQUENCE [LARGE SCALE GENOMIC DNA]</scope>
    <source>
        <strain evidence="4 5">DSM 23229</strain>
    </source>
</reference>
<dbReference type="GO" id="GO:0003723">
    <property type="term" value="F:RNA binding"/>
    <property type="evidence" value="ECO:0007669"/>
    <property type="project" value="UniProtKB-UniRule"/>
</dbReference>
<dbReference type="SUPFAM" id="SSF75471">
    <property type="entry name" value="YhbY-like"/>
    <property type="match status" value="1"/>
</dbReference>
<comment type="caution">
    <text evidence="4">The sequence shown here is derived from an EMBL/GenBank/DDBJ whole genome shotgun (WGS) entry which is preliminary data.</text>
</comment>
<proteinExistence type="predicted"/>
<protein>
    <submittedName>
        <fullName evidence="4">RNA-binding protein</fullName>
    </submittedName>
</protein>
<evidence type="ECO:0000313" key="5">
    <source>
        <dbReference type="Proteomes" id="UP000281975"/>
    </source>
</evidence>
<dbReference type="Pfam" id="PF01985">
    <property type="entry name" value="CRS1_YhbY"/>
    <property type="match status" value="1"/>
</dbReference>
<dbReference type="PANTHER" id="PTHR40065">
    <property type="entry name" value="RNA-BINDING PROTEIN YHBY"/>
    <property type="match status" value="1"/>
</dbReference>
<accession>A0A420WSQ7</accession>
<evidence type="ECO:0000256" key="1">
    <source>
        <dbReference type="ARBA" id="ARBA00022884"/>
    </source>
</evidence>
<evidence type="ECO:0000256" key="2">
    <source>
        <dbReference type="PROSITE-ProRule" id="PRU00626"/>
    </source>
</evidence>
<keyword evidence="1 2" id="KW-0694">RNA-binding</keyword>
<organism evidence="4 5">
    <name type="scientific">Kushneria sinocarnis</name>
    <dbReference type="NCBI Taxonomy" id="595502"/>
    <lineage>
        <taxon>Bacteria</taxon>
        <taxon>Pseudomonadati</taxon>
        <taxon>Pseudomonadota</taxon>
        <taxon>Gammaproteobacteria</taxon>
        <taxon>Oceanospirillales</taxon>
        <taxon>Halomonadaceae</taxon>
        <taxon>Kushneria</taxon>
    </lineage>
</organism>
<dbReference type="InterPro" id="IPR051925">
    <property type="entry name" value="RNA-binding_domain"/>
</dbReference>
<dbReference type="InterPro" id="IPR035920">
    <property type="entry name" value="YhbY-like_sf"/>
</dbReference>
<keyword evidence="5" id="KW-1185">Reference proteome</keyword>
<dbReference type="PANTHER" id="PTHR40065:SF3">
    <property type="entry name" value="RNA-BINDING PROTEIN YHBY"/>
    <property type="match status" value="1"/>
</dbReference>
<dbReference type="PROSITE" id="PS51295">
    <property type="entry name" value="CRM"/>
    <property type="match status" value="1"/>
</dbReference>
<sequence>MSLSAAQRKSLRSIGHHLHPIVRIAGNGLSAGVINELERALSDHELVKLSLAVEGRGERAAAIDALAEQTRSEIVQTLGKTALLYRHNPRANPRLSNVARHSQ</sequence>
<evidence type="ECO:0000313" key="4">
    <source>
        <dbReference type="EMBL" id="RKQ95793.1"/>
    </source>
</evidence>
<name>A0A420WSQ7_9GAMM</name>
<dbReference type="OrthoDB" id="9797519at2"/>
<evidence type="ECO:0000259" key="3">
    <source>
        <dbReference type="PROSITE" id="PS51295"/>
    </source>
</evidence>
<feature type="domain" description="CRM" evidence="3">
    <location>
        <begin position="1"/>
        <end position="97"/>
    </location>
</feature>
<dbReference type="EMBL" id="RBIN01000011">
    <property type="protein sequence ID" value="RKQ95793.1"/>
    <property type="molecule type" value="Genomic_DNA"/>
</dbReference>
<dbReference type="RefSeq" id="WP_121174053.1">
    <property type="nucleotide sequence ID" value="NZ_RBIN01000011.1"/>
</dbReference>
<dbReference type="InterPro" id="IPR001890">
    <property type="entry name" value="RNA-binding_CRM"/>
</dbReference>
<dbReference type="Proteomes" id="UP000281975">
    <property type="component" value="Unassembled WGS sequence"/>
</dbReference>
<dbReference type="SMART" id="SM01103">
    <property type="entry name" value="CRS1_YhbY"/>
    <property type="match status" value="1"/>
</dbReference>
<dbReference type="Gene3D" id="3.30.110.60">
    <property type="entry name" value="YhbY-like"/>
    <property type="match status" value="1"/>
</dbReference>